<dbReference type="SUPFAM" id="SSF50156">
    <property type="entry name" value="PDZ domain-like"/>
    <property type="match status" value="1"/>
</dbReference>
<keyword evidence="14" id="KW-1185">Reference proteome</keyword>
<comment type="caution">
    <text evidence="13">The sequence shown here is derived from an EMBL/GenBank/DDBJ whole genome shotgun (WGS) entry which is preliminary data.</text>
</comment>
<evidence type="ECO:0000256" key="4">
    <source>
        <dbReference type="ARBA" id="ARBA00022670"/>
    </source>
</evidence>
<feature type="domain" description="PDZ" evidence="12">
    <location>
        <begin position="263"/>
        <end position="304"/>
    </location>
</feature>
<dbReference type="CDD" id="cd23081">
    <property type="entry name" value="cpPDZ_EcRseP-like"/>
    <property type="match status" value="1"/>
</dbReference>
<keyword evidence="9 11" id="KW-0482">Metalloprotease</keyword>
<dbReference type="InterPro" id="IPR041489">
    <property type="entry name" value="PDZ_6"/>
</dbReference>
<accession>A0ABT3ZIE9</accession>
<dbReference type="InterPro" id="IPR036034">
    <property type="entry name" value="PDZ_sf"/>
</dbReference>
<dbReference type="Gene3D" id="2.30.42.10">
    <property type="match status" value="1"/>
</dbReference>
<dbReference type="CDD" id="cd06163">
    <property type="entry name" value="S2P-M50_PDZ_RseP-like"/>
    <property type="match status" value="2"/>
</dbReference>
<dbReference type="InterPro" id="IPR004387">
    <property type="entry name" value="Pept_M50_Zn"/>
</dbReference>
<evidence type="ECO:0000256" key="7">
    <source>
        <dbReference type="ARBA" id="ARBA00022833"/>
    </source>
</evidence>
<feature type="transmembrane region" description="Helical" evidence="11">
    <location>
        <begin position="472"/>
        <end position="490"/>
    </location>
</feature>
<evidence type="ECO:0000256" key="6">
    <source>
        <dbReference type="ARBA" id="ARBA00022801"/>
    </source>
</evidence>
<dbReference type="InterPro" id="IPR001478">
    <property type="entry name" value="PDZ"/>
</dbReference>
<evidence type="ECO:0000256" key="10">
    <source>
        <dbReference type="ARBA" id="ARBA00023136"/>
    </source>
</evidence>
<gene>
    <name evidence="13" type="primary">rseP</name>
    <name evidence="13" type="ORF">OVY01_03410</name>
</gene>
<comment type="similarity">
    <text evidence="3 11">Belongs to the peptidase M50B family.</text>
</comment>
<feature type="transmembrane region" description="Helical" evidence="11">
    <location>
        <begin position="125"/>
        <end position="148"/>
    </location>
</feature>
<feature type="transmembrane region" description="Helical" evidence="11">
    <location>
        <begin position="422"/>
        <end position="444"/>
    </location>
</feature>
<evidence type="ECO:0000256" key="5">
    <source>
        <dbReference type="ARBA" id="ARBA00022692"/>
    </source>
</evidence>
<feature type="transmembrane region" description="Helical" evidence="11">
    <location>
        <begin position="6"/>
        <end position="28"/>
    </location>
</feature>
<organism evidence="13 14">
    <name type="scientific">Robbsia betulipollinis</name>
    <dbReference type="NCBI Taxonomy" id="2981849"/>
    <lineage>
        <taxon>Bacteria</taxon>
        <taxon>Pseudomonadati</taxon>
        <taxon>Pseudomonadota</taxon>
        <taxon>Betaproteobacteria</taxon>
        <taxon>Burkholderiales</taxon>
        <taxon>Burkholderiaceae</taxon>
        <taxon>Robbsia</taxon>
    </lineage>
</organism>
<dbReference type="RefSeq" id="WP_267845651.1">
    <property type="nucleotide sequence ID" value="NZ_JAPMXC010000001.1"/>
</dbReference>
<evidence type="ECO:0000256" key="11">
    <source>
        <dbReference type="RuleBase" id="RU362031"/>
    </source>
</evidence>
<evidence type="ECO:0000256" key="1">
    <source>
        <dbReference type="ARBA" id="ARBA00001947"/>
    </source>
</evidence>
<dbReference type="GO" id="GO:0008237">
    <property type="term" value="F:metallopeptidase activity"/>
    <property type="evidence" value="ECO:0007669"/>
    <property type="project" value="UniProtKB-KW"/>
</dbReference>
<comment type="cofactor">
    <cofactor evidence="1 11">
        <name>Zn(2+)</name>
        <dbReference type="ChEBI" id="CHEBI:29105"/>
    </cofactor>
</comment>
<keyword evidence="11" id="KW-0479">Metal-binding</keyword>
<comment type="subcellular location">
    <subcellularLocation>
        <location evidence="2">Membrane</location>
        <topology evidence="2">Multi-pass membrane protein</topology>
    </subcellularLocation>
</comment>
<dbReference type="Pfam" id="PF17820">
    <property type="entry name" value="PDZ_6"/>
    <property type="match status" value="1"/>
</dbReference>
<dbReference type="PROSITE" id="PS50106">
    <property type="entry name" value="PDZ"/>
    <property type="match status" value="1"/>
</dbReference>
<evidence type="ECO:0000313" key="14">
    <source>
        <dbReference type="Proteomes" id="UP001082899"/>
    </source>
</evidence>
<keyword evidence="5 11" id="KW-0812">Transmembrane</keyword>
<keyword evidence="10 11" id="KW-0472">Membrane</keyword>
<evidence type="ECO:0000256" key="3">
    <source>
        <dbReference type="ARBA" id="ARBA00007931"/>
    </source>
</evidence>
<dbReference type="SMART" id="SM00228">
    <property type="entry name" value="PDZ"/>
    <property type="match status" value="1"/>
</dbReference>
<dbReference type="Pfam" id="PF02163">
    <property type="entry name" value="Peptidase_M50"/>
    <property type="match status" value="1"/>
</dbReference>
<keyword evidence="7 11" id="KW-0862">Zinc</keyword>
<dbReference type="PANTHER" id="PTHR42837">
    <property type="entry name" value="REGULATOR OF SIGMA-E PROTEASE RSEP"/>
    <property type="match status" value="1"/>
</dbReference>
<reference evidence="13" key="1">
    <citation type="submission" date="2022-11" db="EMBL/GenBank/DDBJ databases">
        <title>Robbsia betulipollinis sp. nov., isolated from pollen of birch (Betula pendula).</title>
        <authorList>
            <person name="Shi H."/>
            <person name="Ambika Manirajan B."/>
            <person name="Ratering S."/>
            <person name="Geissler-Plaum R."/>
            <person name="Schnell S."/>
        </authorList>
    </citation>
    <scope>NUCLEOTIDE SEQUENCE</scope>
    <source>
        <strain evidence="13">Bb-Pol-6</strain>
    </source>
</reference>
<dbReference type="PANTHER" id="PTHR42837:SF2">
    <property type="entry name" value="MEMBRANE METALLOPROTEASE ARASP2, CHLOROPLASTIC-RELATED"/>
    <property type="match status" value="1"/>
</dbReference>
<evidence type="ECO:0000313" key="13">
    <source>
        <dbReference type="EMBL" id="MCY0386308.1"/>
    </source>
</evidence>
<protein>
    <recommendedName>
        <fullName evidence="11">Zinc metalloprotease</fullName>
        <ecNumber evidence="11">3.4.24.-</ecNumber>
    </recommendedName>
</protein>
<keyword evidence="4" id="KW-0645">Protease</keyword>
<keyword evidence="8 11" id="KW-1133">Transmembrane helix</keyword>
<name>A0ABT3ZIE9_9BURK</name>
<dbReference type="NCBIfam" id="TIGR00054">
    <property type="entry name" value="RIP metalloprotease RseP"/>
    <property type="match status" value="1"/>
</dbReference>
<dbReference type="EMBL" id="JAPMXC010000001">
    <property type="protein sequence ID" value="MCY0386308.1"/>
    <property type="molecule type" value="Genomic_DNA"/>
</dbReference>
<dbReference type="EC" id="3.4.24.-" evidence="11"/>
<sequence>MELITAVLGFIVALGILVVVHEMGHFTIARLAGVKVLRFSIGFGRPVFQHVARNGTQWSVGWLPLGGYVKMLDERDAAGMTDAAGSANAAADPAPGFAAGARQDAAIDPRDLPHAFNRQSLAKRFAIVAAGPVANFLLAILLFTVLYLHGLPEPVALIGTPPVASAAARAGLSGGETVVALRHADDGRIEAIRSWPELQRRLGVAATRERALTVIATRDGARSDYPLTLSRTSGVPENASGAAAQDAARDDADGAGAALVQRLGLLPGGSAPEVASVEAGSPAARAGLRVGDTVRQVNGAPVTDAGALVALMRANGGRDVRLGIERAGRAQALVLVPAVVADPQSGQPIGRIGAGLGTRLPMVSIAYGPLDALGMGARRTWDVAADSFRMFGRMLTGAASLKNLSGPVTIADYAGKSARMGLLAFLSFMALISISLGVLNLLPIPVLDGGHLLYYAVEAVTGRAPSERWQSILQRAGLFCIVALSVVALFNDLTRLSHL</sequence>
<dbReference type="InterPro" id="IPR008915">
    <property type="entry name" value="Peptidase_M50"/>
</dbReference>
<proteinExistence type="inferred from homology"/>
<evidence type="ECO:0000259" key="12">
    <source>
        <dbReference type="PROSITE" id="PS50106"/>
    </source>
</evidence>
<evidence type="ECO:0000256" key="2">
    <source>
        <dbReference type="ARBA" id="ARBA00004141"/>
    </source>
</evidence>
<dbReference type="Proteomes" id="UP001082899">
    <property type="component" value="Unassembled WGS sequence"/>
</dbReference>
<evidence type="ECO:0000256" key="9">
    <source>
        <dbReference type="ARBA" id="ARBA00023049"/>
    </source>
</evidence>
<evidence type="ECO:0000256" key="8">
    <source>
        <dbReference type="ARBA" id="ARBA00022989"/>
    </source>
</evidence>
<keyword evidence="6 11" id="KW-0378">Hydrolase</keyword>